<protein>
    <recommendedName>
        <fullName evidence="1">PD-(D/E)XK endonuclease-like domain-containing protein</fullName>
    </recommendedName>
</protein>
<dbReference type="AlphaFoldDB" id="A0A0F9CXQ6"/>
<evidence type="ECO:0000313" key="2">
    <source>
        <dbReference type="EMBL" id="KKL54059.1"/>
    </source>
</evidence>
<proteinExistence type="predicted"/>
<accession>A0A0F9CXQ6</accession>
<reference evidence="2" key="1">
    <citation type="journal article" date="2015" name="Nature">
        <title>Complex archaea that bridge the gap between prokaryotes and eukaryotes.</title>
        <authorList>
            <person name="Spang A."/>
            <person name="Saw J.H."/>
            <person name="Jorgensen S.L."/>
            <person name="Zaremba-Niedzwiedzka K."/>
            <person name="Martijn J."/>
            <person name="Lind A.E."/>
            <person name="van Eijk R."/>
            <person name="Schleper C."/>
            <person name="Guy L."/>
            <person name="Ettema T.J."/>
        </authorList>
    </citation>
    <scope>NUCLEOTIDE SEQUENCE</scope>
</reference>
<name>A0A0F9CXQ6_9ZZZZ</name>
<dbReference type="Gene3D" id="3.90.320.10">
    <property type="match status" value="1"/>
</dbReference>
<dbReference type="Pfam" id="PF12705">
    <property type="entry name" value="PDDEXK_1"/>
    <property type="match status" value="1"/>
</dbReference>
<dbReference type="InterPro" id="IPR038726">
    <property type="entry name" value="PDDEXK_AddAB-type"/>
</dbReference>
<sequence length="297" mass="35102">MKLKPLILENPFDEVKIPERWTWTYSSVRQFRKCKRKFFWKYIMRLRPRFRDAALAIGSAFHDAVAEWYGSKRSSMAKIAERYVEKLEAEFAENNEAYDQKEYDKFEGGIQALMGMLCGYADVYSEDRKKWPIDKDLIEAEFCIDMDDFDFAGKIDLVVPGKKPFIVEHKTAAKIGDSYVDRLPMDTQVRAYIFGAQYGLDIKVRKVLYDVIRKPSIRRKSNETQADYNKRLADDYMARPGFYFFREPLIFNMADVNSFEYELMQTHTEFNDILERCRKGHHDPLDPREWGINDAIC</sequence>
<dbReference type="InterPro" id="IPR011604">
    <property type="entry name" value="PDDEXK-like_dom_sf"/>
</dbReference>
<comment type="caution">
    <text evidence="2">The sequence shown here is derived from an EMBL/GenBank/DDBJ whole genome shotgun (WGS) entry which is preliminary data.</text>
</comment>
<evidence type="ECO:0000259" key="1">
    <source>
        <dbReference type="Pfam" id="PF12705"/>
    </source>
</evidence>
<feature type="domain" description="PD-(D/E)XK endonuclease-like" evidence="1">
    <location>
        <begin position="22"/>
        <end position="222"/>
    </location>
</feature>
<feature type="non-terminal residue" evidence="2">
    <location>
        <position position="297"/>
    </location>
</feature>
<gene>
    <name evidence="2" type="ORF">LCGC14_2269210</name>
</gene>
<dbReference type="EMBL" id="LAZR01031333">
    <property type="protein sequence ID" value="KKL54059.1"/>
    <property type="molecule type" value="Genomic_DNA"/>
</dbReference>
<organism evidence="2">
    <name type="scientific">marine sediment metagenome</name>
    <dbReference type="NCBI Taxonomy" id="412755"/>
    <lineage>
        <taxon>unclassified sequences</taxon>
        <taxon>metagenomes</taxon>
        <taxon>ecological metagenomes</taxon>
    </lineage>
</organism>